<dbReference type="InterPro" id="IPR050923">
    <property type="entry name" value="Cell_Proc_Reg/RNA_Proc"/>
</dbReference>
<dbReference type="SUPFAM" id="SSF49879">
    <property type="entry name" value="SMAD/FHA domain"/>
    <property type="match status" value="1"/>
</dbReference>
<dbReference type="EMBL" id="MCGN01000002">
    <property type="protein sequence ID" value="ORZ01058.1"/>
    <property type="molecule type" value="Genomic_DNA"/>
</dbReference>
<gene>
    <name evidence="3" type="ORF">BCR43DRAFT_453355</name>
</gene>
<dbReference type="InterPro" id="IPR000253">
    <property type="entry name" value="FHA_dom"/>
</dbReference>
<evidence type="ECO:0000313" key="3">
    <source>
        <dbReference type="EMBL" id="ORZ01058.1"/>
    </source>
</evidence>
<dbReference type="AlphaFoldDB" id="A0A1X2HNY0"/>
<proteinExistence type="predicted"/>
<organism evidence="3 4">
    <name type="scientific">Syncephalastrum racemosum</name>
    <name type="common">Filamentous fungus</name>
    <dbReference type="NCBI Taxonomy" id="13706"/>
    <lineage>
        <taxon>Eukaryota</taxon>
        <taxon>Fungi</taxon>
        <taxon>Fungi incertae sedis</taxon>
        <taxon>Mucoromycota</taxon>
        <taxon>Mucoromycotina</taxon>
        <taxon>Mucoromycetes</taxon>
        <taxon>Mucorales</taxon>
        <taxon>Syncephalastraceae</taxon>
        <taxon>Syncephalastrum</taxon>
    </lineage>
</organism>
<evidence type="ECO:0000259" key="2">
    <source>
        <dbReference type="PROSITE" id="PS50006"/>
    </source>
</evidence>
<feature type="region of interest" description="Disordered" evidence="1">
    <location>
        <begin position="1"/>
        <end position="91"/>
    </location>
</feature>
<dbReference type="InParanoid" id="A0A1X2HNY0"/>
<dbReference type="PANTHER" id="PTHR23308">
    <property type="entry name" value="NUCLEAR INHIBITOR OF PROTEIN PHOSPHATASE-1"/>
    <property type="match status" value="1"/>
</dbReference>
<dbReference type="InterPro" id="IPR008984">
    <property type="entry name" value="SMAD_FHA_dom_sf"/>
</dbReference>
<dbReference type="OMA" id="RNDQHKQ"/>
<dbReference type="STRING" id="13706.A0A1X2HNY0"/>
<feature type="compositionally biased region" description="Basic residues" evidence="1">
    <location>
        <begin position="1"/>
        <end position="15"/>
    </location>
</feature>
<dbReference type="FunFam" id="2.60.200.20:FF:000060">
    <property type="entry name" value="Probable serine/threonine-protein kinase DDB_G0280133"/>
    <property type="match status" value="1"/>
</dbReference>
<dbReference type="Pfam" id="PF00498">
    <property type="entry name" value="FHA"/>
    <property type="match status" value="1"/>
</dbReference>
<dbReference type="PROSITE" id="PS50006">
    <property type="entry name" value="FHA_DOMAIN"/>
    <property type="match status" value="1"/>
</dbReference>
<comment type="caution">
    <text evidence="3">The sequence shown here is derived from an EMBL/GenBank/DDBJ whole genome shotgun (WGS) entry which is preliminary data.</text>
</comment>
<feature type="compositionally biased region" description="Basic residues" evidence="1">
    <location>
        <begin position="22"/>
        <end position="50"/>
    </location>
</feature>
<dbReference type="Gene3D" id="2.60.200.20">
    <property type="match status" value="1"/>
</dbReference>
<name>A0A1X2HNY0_SYNRA</name>
<evidence type="ECO:0000256" key="1">
    <source>
        <dbReference type="SAM" id="MobiDB-lite"/>
    </source>
</evidence>
<dbReference type="OrthoDB" id="444265at2759"/>
<sequence>MPSPSRRHSPDHRRSRSPDRRDRRRSRSPRRRSPPPRHSRRSPSPRRNERRRPPSSLSQGRKIEWGREEDRQKLEQQKREPLNEEDIQKPNFGLSGALAAETNTTAQGVELKYNEPPEAAKPNEKWRLYVFKGDKQIDVLHVHRQSSYLIGRDRLVVDIPSDHPSCSKQHAVLQYRLVTDQDPKTGKTQQVVKPFVIDLESTNGTYLNGEQIPATRFVELRMKDMLRFGDSTREYILLHS</sequence>
<protein>
    <submittedName>
        <fullName evidence="3">SMAD/FHA domain-containing protein</fullName>
    </submittedName>
</protein>
<feature type="domain" description="FHA" evidence="2">
    <location>
        <begin position="148"/>
        <end position="212"/>
    </location>
</feature>
<dbReference type="Proteomes" id="UP000242180">
    <property type="component" value="Unassembled WGS sequence"/>
</dbReference>
<keyword evidence="4" id="KW-1185">Reference proteome</keyword>
<dbReference type="SMART" id="SM00240">
    <property type="entry name" value="FHA"/>
    <property type="match status" value="1"/>
</dbReference>
<feature type="compositionally biased region" description="Basic and acidic residues" evidence="1">
    <location>
        <begin position="61"/>
        <end position="88"/>
    </location>
</feature>
<evidence type="ECO:0000313" key="4">
    <source>
        <dbReference type="Proteomes" id="UP000242180"/>
    </source>
</evidence>
<accession>A0A1X2HNY0</accession>
<reference evidence="3 4" key="1">
    <citation type="submission" date="2016-07" db="EMBL/GenBank/DDBJ databases">
        <title>Pervasive Adenine N6-methylation of Active Genes in Fungi.</title>
        <authorList>
            <consortium name="DOE Joint Genome Institute"/>
            <person name="Mondo S.J."/>
            <person name="Dannebaum R.O."/>
            <person name="Kuo R.C."/>
            <person name="Labutti K."/>
            <person name="Haridas S."/>
            <person name="Kuo A."/>
            <person name="Salamov A."/>
            <person name="Ahrendt S.R."/>
            <person name="Lipzen A."/>
            <person name="Sullivan W."/>
            <person name="Andreopoulos W.B."/>
            <person name="Clum A."/>
            <person name="Lindquist E."/>
            <person name="Daum C."/>
            <person name="Ramamoorthy G.K."/>
            <person name="Gryganskyi A."/>
            <person name="Culley D."/>
            <person name="Magnuson J.K."/>
            <person name="James T.Y."/>
            <person name="O'Malley M.A."/>
            <person name="Stajich J.E."/>
            <person name="Spatafora J.W."/>
            <person name="Visel A."/>
            <person name="Grigoriev I.V."/>
        </authorList>
    </citation>
    <scope>NUCLEOTIDE SEQUENCE [LARGE SCALE GENOMIC DNA]</scope>
    <source>
        <strain evidence="3 4">NRRL 2496</strain>
    </source>
</reference>